<keyword evidence="3" id="KW-1185">Reference proteome</keyword>
<accession>A0ABN2VJA8</accession>
<protein>
    <submittedName>
        <fullName evidence="2">Uncharacterized protein</fullName>
    </submittedName>
</protein>
<gene>
    <name evidence="2" type="ORF">GCM10009839_86580</name>
</gene>
<feature type="region of interest" description="Disordered" evidence="1">
    <location>
        <begin position="77"/>
        <end position="109"/>
    </location>
</feature>
<name>A0ABN2VJA8_9ACTN</name>
<comment type="caution">
    <text evidence="2">The sequence shown here is derived from an EMBL/GenBank/DDBJ whole genome shotgun (WGS) entry which is preliminary data.</text>
</comment>
<evidence type="ECO:0000256" key="1">
    <source>
        <dbReference type="SAM" id="MobiDB-lite"/>
    </source>
</evidence>
<dbReference type="RefSeq" id="WP_344671582.1">
    <property type="nucleotide sequence ID" value="NZ_BAAAQN010000086.1"/>
</dbReference>
<organism evidence="2 3">
    <name type="scientific">Catenulispora yoronensis</name>
    <dbReference type="NCBI Taxonomy" id="450799"/>
    <lineage>
        <taxon>Bacteria</taxon>
        <taxon>Bacillati</taxon>
        <taxon>Actinomycetota</taxon>
        <taxon>Actinomycetes</taxon>
        <taxon>Catenulisporales</taxon>
        <taxon>Catenulisporaceae</taxon>
        <taxon>Catenulispora</taxon>
    </lineage>
</organism>
<sequence>MSEDDAIALTHRFQVISDTYDDAVMAAGTLALTPVTDLERTARILRRALEQITGSFTLTATITPLFANAEDAPAAMSQSTDDIFAALDRGERPAPRTDTGPPEKNRAGA</sequence>
<dbReference type="Proteomes" id="UP001500751">
    <property type="component" value="Unassembled WGS sequence"/>
</dbReference>
<evidence type="ECO:0000313" key="3">
    <source>
        <dbReference type="Proteomes" id="UP001500751"/>
    </source>
</evidence>
<reference evidence="2 3" key="1">
    <citation type="journal article" date="2019" name="Int. J. Syst. Evol. Microbiol.">
        <title>The Global Catalogue of Microorganisms (GCM) 10K type strain sequencing project: providing services to taxonomists for standard genome sequencing and annotation.</title>
        <authorList>
            <consortium name="The Broad Institute Genomics Platform"/>
            <consortium name="The Broad Institute Genome Sequencing Center for Infectious Disease"/>
            <person name="Wu L."/>
            <person name="Ma J."/>
        </authorList>
    </citation>
    <scope>NUCLEOTIDE SEQUENCE [LARGE SCALE GENOMIC DNA]</scope>
    <source>
        <strain evidence="2 3">JCM 16014</strain>
    </source>
</reference>
<dbReference type="EMBL" id="BAAAQN010000086">
    <property type="protein sequence ID" value="GAA2062153.1"/>
    <property type="molecule type" value="Genomic_DNA"/>
</dbReference>
<proteinExistence type="predicted"/>
<evidence type="ECO:0000313" key="2">
    <source>
        <dbReference type="EMBL" id="GAA2062153.1"/>
    </source>
</evidence>
<feature type="compositionally biased region" description="Basic and acidic residues" evidence="1">
    <location>
        <begin position="88"/>
        <end position="109"/>
    </location>
</feature>